<accession>F4RKA0</accession>
<sequence>MTAENNIDNVLIHINSGSKYFEKCCWTGQQGFVIRRYFLFLPESTSLSYSHGMFFFFVDRSKGNECSPSPTRMTEPL</sequence>
<dbReference type="GeneID" id="18934024"/>
<proteinExistence type="predicted"/>
<name>F4RKA0_MELLP</name>
<gene>
    <name evidence="1" type="ORF">MELLADRAFT_85956</name>
</gene>
<dbReference type="EMBL" id="GL883105">
    <property type="protein sequence ID" value="EGG07058.1"/>
    <property type="molecule type" value="Genomic_DNA"/>
</dbReference>
<dbReference type="Proteomes" id="UP000001072">
    <property type="component" value="Unassembled WGS sequence"/>
</dbReference>
<dbReference type="KEGG" id="mlr:MELLADRAFT_85956"/>
<reference evidence="2" key="1">
    <citation type="journal article" date="2011" name="Proc. Natl. Acad. Sci. U.S.A.">
        <title>Obligate biotrophy features unraveled by the genomic analysis of rust fungi.</title>
        <authorList>
            <person name="Duplessis S."/>
            <person name="Cuomo C.A."/>
            <person name="Lin Y.-C."/>
            <person name="Aerts A."/>
            <person name="Tisserant E."/>
            <person name="Veneault-Fourrey C."/>
            <person name="Joly D.L."/>
            <person name="Hacquard S."/>
            <person name="Amselem J."/>
            <person name="Cantarel B.L."/>
            <person name="Chiu R."/>
            <person name="Coutinho P.M."/>
            <person name="Feau N."/>
            <person name="Field M."/>
            <person name="Frey P."/>
            <person name="Gelhaye E."/>
            <person name="Goldberg J."/>
            <person name="Grabherr M.G."/>
            <person name="Kodira C.D."/>
            <person name="Kohler A."/>
            <person name="Kuees U."/>
            <person name="Lindquist E.A."/>
            <person name="Lucas S.M."/>
            <person name="Mago R."/>
            <person name="Mauceli E."/>
            <person name="Morin E."/>
            <person name="Murat C."/>
            <person name="Pangilinan J.L."/>
            <person name="Park R."/>
            <person name="Pearson M."/>
            <person name="Quesneville H."/>
            <person name="Rouhier N."/>
            <person name="Sakthikumar S."/>
            <person name="Salamov A.A."/>
            <person name="Schmutz J."/>
            <person name="Selles B."/>
            <person name="Shapiro H."/>
            <person name="Tanguay P."/>
            <person name="Tuskan G.A."/>
            <person name="Henrissat B."/>
            <person name="Van de Peer Y."/>
            <person name="Rouze P."/>
            <person name="Ellis J.G."/>
            <person name="Dodds P.N."/>
            <person name="Schein J.E."/>
            <person name="Zhong S."/>
            <person name="Hamelin R.C."/>
            <person name="Grigoriev I.V."/>
            <person name="Szabo L.J."/>
            <person name="Martin F."/>
        </authorList>
    </citation>
    <scope>NUCLEOTIDE SEQUENCE [LARGE SCALE GENOMIC DNA]</scope>
    <source>
        <strain evidence="2">98AG31 / pathotype 3-4-7</strain>
    </source>
</reference>
<dbReference type="RefSeq" id="XP_007409500.1">
    <property type="nucleotide sequence ID" value="XM_007409438.1"/>
</dbReference>
<dbReference type="VEuPathDB" id="FungiDB:MELLADRAFT_85956"/>
<dbReference type="InParanoid" id="F4RKA0"/>
<protein>
    <submittedName>
        <fullName evidence="1">Uncharacterized protein</fullName>
    </submittedName>
</protein>
<evidence type="ECO:0000313" key="2">
    <source>
        <dbReference type="Proteomes" id="UP000001072"/>
    </source>
</evidence>
<dbReference type="HOGENOM" id="CLU_2638560_0_0_1"/>
<evidence type="ECO:0000313" key="1">
    <source>
        <dbReference type="EMBL" id="EGG07058.1"/>
    </source>
</evidence>
<organism evidence="2">
    <name type="scientific">Melampsora larici-populina (strain 98AG31 / pathotype 3-4-7)</name>
    <name type="common">Poplar leaf rust fungus</name>
    <dbReference type="NCBI Taxonomy" id="747676"/>
    <lineage>
        <taxon>Eukaryota</taxon>
        <taxon>Fungi</taxon>
        <taxon>Dikarya</taxon>
        <taxon>Basidiomycota</taxon>
        <taxon>Pucciniomycotina</taxon>
        <taxon>Pucciniomycetes</taxon>
        <taxon>Pucciniales</taxon>
        <taxon>Melampsoraceae</taxon>
        <taxon>Melampsora</taxon>
    </lineage>
</organism>
<dbReference type="AlphaFoldDB" id="F4RKA0"/>
<keyword evidence="2" id="KW-1185">Reference proteome</keyword>